<keyword evidence="9" id="KW-0175">Coiled coil</keyword>
<dbReference type="NCBIfam" id="TIGR01726">
    <property type="entry name" value="HEQRo_perm_3TM"/>
    <property type="match status" value="1"/>
</dbReference>
<accession>Q2CBM0</accession>
<gene>
    <name evidence="11" type="ORF">OG2516_08301</name>
</gene>
<keyword evidence="3 8" id="KW-0813">Transport</keyword>
<dbReference type="PROSITE" id="PS50928">
    <property type="entry name" value="ABC_TM1"/>
    <property type="match status" value="1"/>
</dbReference>
<dbReference type="SUPFAM" id="SSF161098">
    <property type="entry name" value="MetI-like"/>
    <property type="match status" value="1"/>
</dbReference>
<comment type="subcellular location">
    <subcellularLocation>
        <location evidence="1">Cell inner membrane</location>
        <topology evidence="1">Multi-pass membrane protein</topology>
    </subcellularLocation>
    <subcellularLocation>
        <location evidence="8">Cell membrane</location>
        <topology evidence="8">Multi-pass membrane protein</topology>
    </subcellularLocation>
</comment>
<dbReference type="EMBL" id="AAOT01000038">
    <property type="protein sequence ID" value="EAR50025.1"/>
    <property type="molecule type" value="Genomic_DNA"/>
</dbReference>
<dbReference type="Proteomes" id="UP000003635">
    <property type="component" value="Unassembled WGS sequence"/>
</dbReference>
<evidence type="ECO:0000313" key="11">
    <source>
        <dbReference type="EMBL" id="EAR50025.1"/>
    </source>
</evidence>
<evidence type="ECO:0000256" key="5">
    <source>
        <dbReference type="ARBA" id="ARBA00022692"/>
    </source>
</evidence>
<feature type="transmembrane region" description="Helical" evidence="8">
    <location>
        <begin position="189"/>
        <end position="210"/>
    </location>
</feature>
<dbReference type="Pfam" id="PF00528">
    <property type="entry name" value="BPD_transp_1"/>
    <property type="match status" value="1"/>
</dbReference>
<dbReference type="OrthoDB" id="9771188at2"/>
<evidence type="ECO:0000256" key="6">
    <source>
        <dbReference type="ARBA" id="ARBA00022989"/>
    </source>
</evidence>
<feature type="transmembrane region" description="Helical" evidence="8">
    <location>
        <begin position="527"/>
        <end position="544"/>
    </location>
</feature>
<evidence type="ECO:0000256" key="2">
    <source>
        <dbReference type="ARBA" id="ARBA00010072"/>
    </source>
</evidence>
<feature type="transmembrane region" description="Helical" evidence="8">
    <location>
        <begin position="491"/>
        <end position="515"/>
    </location>
</feature>
<sequence length="662" mass="73352">MSDTHAQTVPFVRESMLPEQEPPLTEKGVVKWIRENMLSSWLNVILTILSVIVIYLVLAEILPWFLNSVWDARSLSECREVFLVIGSPEGGGACWAVLQERWVQLIYGFYPSDLYWRPNLALILFFVAVAPVLYADRFPSWMLWFTAIYPFFMPWLLWGGAFWVPILVIAGLAVGYLAFVIGSRLAGPLLGGLLAIAAAVLWWLFAVPALNDGIHRIVAEARMDTVIAETEEDLAEIPVQIDELEARRAVLIEEVEALEAVKAEAFAPISEAVEAARESAIAAFYEEAGLDPETDEISRRMREEAREAGTHAAVMATRTGERIEARERFLAAVDRLTELRLEIGEINGDLNLLSDARSQASNLLTSIRRLEEQQDRIGVLQGQAAGLRSEVPEDLRHIIDPQFAPADAPSEGVAALRTYREAQAELDTLNNAVEDTYKAAGSIGLRPVESRDFGGFMLALIIGLSGIILSLPLGILLALGRQSDLFIINKVSVAFIEIIRGVPLIVWLFTAQLLLNYFLPPGTNFDLLLRVIIMVTLFASAYIAEVVRGGLAALPTGQYEAADALGLDYGKSMRLVVLPQALKISIPGIVNTFIGLFKDTTLVVFIGLLDPIGLSNTIRASTEWNGIYWELFVFIGLLFFICCFSMGRYSLSLEKKLTREHR</sequence>
<evidence type="ECO:0000256" key="3">
    <source>
        <dbReference type="ARBA" id="ARBA00022448"/>
    </source>
</evidence>
<comment type="caution">
    <text evidence="11">The sequence shown here is derived from an EMBL/GenBank/DDBJ whole genome shotgun (WGS) entry which is preliminary data.</text>
</comment>
<evidence type="ECO:0000256" key="7">
    <source>
        <dbReference type="ARBA" id="ARBA00023136"/>
    </source>
</evidence>
<feature type="coiled-coil region" evidence="9">
    <location>
        <begin position="353"/>
        <end position="390"/>
    </location>
</feature>
<dbReference type="AlphaFoldDB" id="Q2CBM0"/>
<dbReference type="GO" id="GO:0022857">
    <property type="term" value="F:transmembrane transporter activity"/>
    <property type="evidence" value="ECO:0007669"/>
    <property type="project" value="InterPro"/>
</dbReference>
<dbReference type="PANTHER" id="PTHR30614">
    <property type="entry name" value="MEMBRANE COMPONENT OF AMINO ACID ABC TRANSPORTER"/>
    <property type="match status" value="1"/>
</dbReference>
<dbReference type="InterPro" id="IPR035906">
    <property type="entry name" value="MetI-like_sf"/>
</dbReference>
<keyword evidence="7 8" id="KW-0472">Membrane</keyword>
<evidence type="ECO:0000256" key="8">
    <source>
        <dbReference type="RuleBase" id="RU363032"/>
    </source>
</evidence>
<feature type="transmembrane region" description="Helical" evidence="8">
    <location>
        <begin position="141"/>
        <end position="157"/>
    </location>
</feature>
<feature type="coiled-coil region" evidence="9">
    <location>
        <begin position="227"/>
        <end position="261"/>
    </location>
</feature>
<feature type="domain" description="ABC transmembrane type-1" evidence="10">
    <location>
        <begin position="456"/>
        <end position="650"/>
    </location>
</feature>
<keyword evidence="12" id="KW-1185">Reference proteome</keyword>
<dbReference type="CDD" id="cd06261">
    <property type="entry name" value="TM_PBP2"/>
    <property type="match status" value="1"/>
</dbReference>
<dbReference type="eggNOG" id="COG1196">
    <property type="taxonomic scope" value="Bacteria"/>
</dbReference>
<feature type="transmembrane region" description="Helical" evidence="8">
    <location>
        <begin position="163"/>
        <end position="182"/>
    </location>
</feature>
<feature type="transmembrane region" description="Helical" evidence="8">
    <location>
        <begin position="41"/>
        <end position="66"/>
    </location>
</feature>
<reference evidence="11 12" key="1">
    <citation type="journal article" date="2010" name="J. Bacteriol.">
        <title>Genome sequences of Oceanicola granulosus HTCC2516(T) and Oceanicola batsensis HTCC2597(TDelta).</title>
        <authorList>
            <person name="Thrash J.C."/>
            <person name="Cho J.C."/>
            <person name="Vergin K.L."/>
            <person name="Giovannoni S.J."/>
        </authorList>
    </citation>
    <scope>NUCLEOTIDE SEQUENCE [LARGE SCALE GENOMIC DNA]</scope>
    <source>
        <strain evidence="12">ATCC BAA-861 / DSM 15982 / KCTC 12143 / HTCC2516</strain>
    </source>
</reference>
<evidence type="ECO:0000256" key="1">
    <source>
        <dbReference type="ARBA" id="ARBA00004429"/>
    </source>
</evidence>
<protein>
    <submittedName>
        <fullName evidence="11">ABC glutamate/glutamine/aspartate/asparagine transporter, inner membrane subunit BztC</fullName>
    </submittedName>
</protein>
<name>Q2CBM0_OCEGH</name>
<feature type="transmembrane region" description="Helical" evidence="8">
    <location>
        <begin position="581"/>
        <end position="607"/>
    </location>
</feature>
<dbReference type="HOGENOM" id="CLU_019602_16_3_5"/>
<dbReference type="InterPro" id="IPR000515">
    <property type="entry name" value="MetI-like"/>
</dbReference>
<dbReference type="GO" id="GO:0006865">
    <property type="term" value="P:amino acid transport"/>
    <property type="evidence" value="ECO:0007669"/>
    <property type="project" value="TreeGrafter"/>
</dbReference>
<feature type="transmembrane region" description="Helical" evidence="8">
    <location>
        <begin position="114"/>
        <end position="134"/>
    </location>
</feature>
<dbReference type="STRING" id="314256.OG2516_08301"/>
<dbReference type="GO" id="GO:0043190">
    <property type="term" value="C:ATP-binding cassette (ABC) transporter complex"/>
    <property type="evidence" value="ECO:0007669"/>
    <property type="project" value="InterPro"/>
</dbReference>
<evidence type="ECO:0000313" key="12">
    <source>
        <dbReference type="Proteomes" id="UP000003635"/>
    </source>
</evidence>
<dbReference type="InterPro" id="IPR010065">
    <property type="entry name" value="AA_ABC_transptr_permease_3TM"/>
</dbReference>
<evidence type="ECO:0000256" key="9">
    <source>
        <dbReference type="SAM" id="Coils"/>
    </source>
</evidence>
<dbReference type="PANTHER" id="PTHR30614:SF41">
    <property type="entry name" value="INNER MEMBRANE AMINO-ACID ABC TRANSPORTER PERMEASE PROTEIN YHDY"/>
    <property type="match status" value="1"/>
</dbReference>
<organism evidence="11 12">
    <name type="scientific">Oceanicola granulosus (strain ATCC BAA-861 / DSM 15982 / KCTC 12143 / HTCC2516)</name>
    <dbReference type="NCBI Taxonomy" id="314256"/>
    <lineage>
        <taxon>Bacteria</taxon>
        <taxon>Pseudomonadati</taxon>
        <taxon>Pseudomonadota</taxon>
        <taxon>Alphaproteobacteria</taxon>
        <taxon>Rhodobacterales</taxon>
        <taxon>Roseobacteraceae</taxon>
        <taxon>Oceanicola</taxon>
    </lineage>
</organism>
<keyword evidence="4" id="KW-1003">Cell membrane</keyword>
<feature type="transmembrane region" description="Helical" evidence="8">
    <location>
        <begin position="627"/>
        <end position="647"/>
    </location>
</feature>
<evidence type="ECO:0000259" key="10">
    <source>
        <dbReference type="PROSITE" id="PS50928"/>
    </source>
</evidence>
<proteinExistence type="inferred from homology"/>
<dbReference type="InterPro" id="IPR043429">
    <property type="entry name" value="ArtM/GltK/GlnP/TcyL/YhdX-like"/>
</dbReference>
<feature type="transmembrane region" description="Helical" evidence="8">
    <location>
        <begin position="456"/>
        <end position="479"/>
    </location>
</feature>
<keyword evidence="6 8" id="KW-1133">Transmembrane helix</keyword>
<comment type="similarity">
    <text evidence="2">Belongs to the binding-protein-dependent transport system permease family. HisMQ subfamily.</text>
</comment>
<dbReference type="eggNOG" id="COG0765">
    <property type="taxonomic scope" value="Bacteria"/>
</dbReference>
<evidence type="ECO:0000256" key="4">
    <source>
        <dbReference type="ARBA" id="ARBA00022475"/>
    </source>
</evidence>
<dbReference type="Gene3D" id="1.10.3720.10">
    <property type="entry name" value="MetI-like"/>
    <property type="match status" value="1"/>
</dbReference>
<keyword evidence="5 8" id="KW-0812">Transmembrane</keyword>